<protein>
    <submittedName>
        <fullName evidence="1">Isochorismate synthase</fullName>
    </submittedName>
</protein>
<dbReference type="EMBL" id="QURH01000554">
    <property type="protein sequence ID" value="RFU39123.1"/>
    <property type="molecule type" value="Genomic_DNA"/>
</dbReference>
<reference evidence="1 2" key="1">
    <citation type="submission" date="2018-08" db="EMBL/GenBank/DDBJ databases">
        <title>Actinomadura jelena sp. nov., a novel Actinomycete isolated from soil in Chad.</title>
        <authorList>
            <person name="Shi L."/>
        </authorList>
    </citation>
    <scope>NUCLEOTIDE SEQUENCE [LARGE SCALE GENOMIC DNA]</scope>
    <source>
        <strain evidence="1 2">NEAU-G17</strain>
    </source>
</reference>
<name>A0A372JGI6_9ACTN</name>
<evidence type="ECO:0000313" key="1">
    <source>
        <dbReference type="EMBL" id="RFU39123.1"/>
    </source>
</evidence>
<keyword evidence="2" id="KW-1185">Reference proteome</keyword>
<organism evidence="1 2">
    <name type="scientific">Actinomadura logoneensis</name>
    <dbReference type="NCBI Taxonomy" id="2293572"/>
    <lineage>
        <taxon>Bacteria</taxon>
        <taxon>Bacillati</taxon>
        <taxon>Actinomycetota</taxon>
        <taxon>Actinomycetes</taxon>
        <taxon>Streptosporangiales</taxon>
        <taxon>Thermomonosporaceae</taxon>
        <taxon>Actinomadura</taxon>
    </lineage>
</organism>
<dbReference type="AlphaFoldDB" id="A0A372JGI6"/>
<comment type="caution">
    <text evidence="1">The sequence shown here is derived from an EMBL/GenBank/DDBJ whole genome shotgun (WGS) entry which is preliminary data.</text>
</comment>
<accession>A0A372JGI6</accession>
<gene>
    <name evidence="1" type="ORF">DZF91_24075</name>
</gene>
<evidence type="ECO:0000313" key="2">
    <source>
        <dbReference type="Proteomes" id="UP000261811"/>
    </source>
</evidence>
<dbReference type="Proteomes" id="UP000261811">
    <property type="component" value="Unassembled WGS sequence"/>
</dbReference>
<feature type="non-terminal residue" evidence="1">
    <location>
        <position position="148"/>
    </location>
</feature>
<proteinExistence type="predicted"/>
<sequence length="148" mass="15287">MKLAVHAPGRLVVRTTPVADPGDLLARLPHPTALAWVREGDGLVGWGEAARLELPGGHDRFAAADAWLREMFGSAEVDDPLGRPGTGPVAFGSFGFDPKSADSVLIVPRFVLGRRDGRAWVTTIGDPADGAPAGAPFGGLVPPVAPAP</sequence>